<sequence length="176" mass="19410">MDIWMDGWMDRRFQLCFIAIVDLSVNRTHNQTRTTSFSIHNASANIQISSDVGFGFCMNARSNETRTVVSILVRFLRRLPLTASGICANAAGLGMEIVPDGLFNDASASSSHRFNNGFNLHIFLKLRFNASKRDIVVWLKSLPYIALLPLPPVNNGSKGLRNDAAATAAACDDEFS</sequence>
<dbReference type="AlphaFoldDB" id="A0A922IEI8"/>
<keyword evidence="2" id="KW-1185">Reference proteome</keyword>
<evidence type="ECO:0000313" key="2">
    <source>
        <dbReference type="Proteomes" id="UP000790347"/>
    </source>
</evidence>
<proteinExistence type="predicted"/>
<dbReference type="Proteomes" id="UP000790347">
    <property type="component" value="Unassembled WGS sequence"/>
</dbReference>
<reference evidence="1" key="2">
    <citation type="journal article" date="2022" name="Res Sq">
        <title>Comparative Genomics Reveals Insights into the Divergent Evolution of Astigmatic Mites and Household Pest Adaptations.</title>
        <authorList>
            <person name="Xiong Q."/>
            <person name="Wan A.T.-Y."/>
            <person name="Liu X.-Y."/>
            <person name="Fung C.S.-H."/>
            <person name="Xiao X."/>
            <person name="Malainual N."/>
            <person name="Hou J."/>
            <person name="Wang L."/>
            <person name="Wang M."/>
            <person name="Yang K."/>
            <person name="Cui Y."/>
            <person name="Leung E."/>
            <person name="Nong W."/>
            <person name="Shin S.-K."/>
            <person name="Au S."/>
            <person name="Jeong K.Y."/>
            <person name="Chew F.T."/>
            <person name="Hui J."/>
            <person name="Leung T.F."/>
            <person name="Tungtrongchitr A."/>
            <person name="Zhong N."/>
            <person name="Liu Z."/>
            <person name="Tsui S."/>
        </authorList>
    </citation>
    <scope>NUCLEOTIDE SEQUENCE</scope>
    <source>
        <strain evidence="1">Derf</strain>
        <tissue evidence="1">Whole organism</tissue>
    </source>
</reference>
<organism evidence="1 2">
    <name type="scientific">Dermatophagoides farinae</name>
    <name type="common">American house dust mite</name>
    <dbReference type="NCBI Taxonomy" id="6954"/>
    <lineage>
        <taxon>Eukaryota</taxon>
        <taxon>Metazoa</taxon>
        <taxon>Ecdysozoa</taxon>
        <taxon>Arthropoda</taxon>
        <taxon>Chelicerata</taxon>
        <taxon>Arachnida</taxon>
        <taxon>Acari</taxon>
        <taxon>Acariformes</taxon>
        <taxon>Sarcoptiformes</taxon>
        <taxon>Astigmata</taxon>
        <taxon>Psoroptidia</taxon>
        <taxon>Analgoidea</taxon>
        <taxon>Pyroglyphidae</taxon>
        <taxon>Dermatophagoidinae</taxon>
        <taxon>Dermatophagoides</taxon>
    </lineage>
</organism>
<reference evidence="1" key="1">
    <citation type="submission" date="2013-05" db="EMBL/GenBank/DDBJ databases">
        <authorList>
            <person name="Yim A.K.Y."/>
            <person name="Chan T.F."/>
            <person name="Ji K.M."/>
            <person name="Liu X.Y."/>
            <person name="Zhou J.W."/>
            <person name="Li R.Q."/>
            <person name="Yang K.Y."/>
            <person name="Li J."/>
            <person name="Li M."/>
            <person name="Law P.T.W."/>
            <person name="Wu Y.L."/>
            <person name="Cai Z.L."/>
            <person name="Qin H."/>
            <person name="Bao Y."/>
            <person name="Leung R.K.K."/>
            <person name="Ng P.K.S."/>
            <person name="Zou J."/>
            <person name="Zhong X.J."/>
            <person name="Ran P.X."/>
            <person name="Zhong N.S."/>
            <person name="Liu Z.G."/>
            <person name="Tsui S.K.W."/>
        </authorList>
    </citation>
    <scope>NUCLEOTIDE SEQUENCE</scope>
    <source>
        <strain evidence="1">Derf</strain>
        <tissue evidence="1">Whole organism</tissue>
    </source>
</reference>
<evidence type="ECO:0000313" key="1">
    <source>
        <dbReference type="EMBL" id="KAH9527178.1"/>
    </source>
</evidence>
<dbReference type="EMBL" id="ASGP02000001">
    <property type="protein sequence ID" value="KAH9527178.1"/>
    <property type="molecule type" value="Genomic_DNA"/>
</dbReference>
<accession>A0A922IEI8</accession>
<name>A0A922IEI8_DERFA</name>
<gene>
    <name evidence="1" type="primary">B4GALT3_2</name>
    <name evidence="1" type="ORF">DERF_001214</name>
</gene>
<protein>
    <submittedName>
        <fullName evidence="1">Beta-1,4-galactosyltransferase 3</fullName>
    </submittedName>
</protein>
<comment type="caution">
    <text evidence="1">The sequence shown here is derived from an EMBL/GenBank/DDBJ whole genome shotgun (WGS) entry which is preliminary data.</text>
</comment>